<proteinExistence type="predicted"/>
<dbReference type="InterPro" id="IPR012899">
    <property type="entry name" value="LTXXQ"/>
</dbReference>
<comment type="caution">
    <text evidence="2">The sequence shown here is derived from an EMBL/GenBank/DDBJ whole genome shotgun (WGS) entry which is preliminary data.</text>
</comment>
<evidence type="ECO:0008006" key="4">
    <source>
        <dbReference type="Google" id="ProtNLM"/>
    </source>
</evidence>
<keyword evidence="1" id="KW-0732">Signal</keyword>
<evidence type="ECO:0000256" key="1">
    <source>
        <dbReference type="SAM" id="SignalP"/>
    </source>
</evidence>
<accession>A0A401LML6</accession>
<feature type="signal peptide" evidence="1">
    <location>
        <begin position="1"/>
        <end position="26"/>
    </location>
</feature>
<sequence length="190" mass="19813">MKKSSKIILSALASAGVLAAAATAWAYPAGGQPQAGYPCPAGGPMLGPGPVMPQGAQGKVDPAYMNQISKHIAEGLKITSAQQGVFDAWMKAVTNMANTRYEARQAMLGAESRQQALEARAKVMREASDNLSALASARKNLMNSLSADQKEIFLQYEFGHHAGSMMGGYGPHMGGFGPGPMMNGGHGCGW</sequence>
<dbReference type="RefSeq" id="WP_116270387.1">
    <property type="nucleotide sequence ID" value="NZ_BGZJ01000001.1"/>
</dbReference>
<keyword evidence="3" id="KW-1185">Reference proteome</keyword>
<evidence type="ECO:0000313" key="2">
    <source>
        <dbReference type="EMBL" id="GBO94135.1"/>
    </source>
</evidence>
<dbReference type="Proteomes" id="UP000266091">
    <property type="component" value="Unassembled WGS sequence"/>
</dbReference>
<protein>
    <recommendedName>
        <fullName evidence="4">Spy/CpxP family protein refolding chaperone</fullName>
    </recommendedName>
</protein>
<gene>
    <name evidence="2" type="ORF">MESMUL_14890</name>
</gene>
<reference evidence="2 3" key="1">
    <citation type="journal article" date="2018" name="Int. J. Syst. Evol. Microbiol.">
        <title>Mesosutterella multiformis gen. nov., sp. nov., a member of the family Sutterellaceae and Sutterella megalosphaeroides sp. nov., isolated from human faeces.</title>
        <authorList>
            <person name="Sakamoto M."/>
            <person name="Ikeyama N."/>
            <person name="Kunihiro T."/>
            <person name="Iino T."/>
            <person name="Yuki M."/>
            <person name="Ohkuma M."/>
        </authorList>
    </citation>
    <scope>NUCLEOTIDE SEQUENCE [LARGE SCALE GENOMIC DNA]</scope>
    <source>
        <strain evidence="2 3">4NBBH2</strain>
    </source>
</reference>
<dbReference type="EMBL" id="BGZJ01000001">
    <property type="protein sequence ID" value="GBO94135.1"/>
    <property type="molecule type" value="Genomic_DNA"/>
</dbReference>
<dbReference type="Pfam" id="PF07813">
    <property type="entry name" value="LTXXQ"/>
    <property type="match status" value="1"/>
</dbReference>
<accession>A0A388SD34</accession>
<evidence type="ECO:0000313" key="3">
    <source>
        <dbReference type="Proteomes" id="UP000266091"/>
    </source>
</evidence>
<dbReference type="OrthoDB" id="9937335at2"/>
<organism evidence="2 3">
    <name type="scientific">Mesosutterella multiformis</name>
    <dbReference type="NCBI Taxonomy" id="2259133"/>
    <lineage>
        <taxon>Bacteria</taxon>
        <taxon>Pseudomonadati</taxon>
        <taxon>Pseudomonadota</taxon>
        <taxon>Betaproteobacteria</taxon>
        <taxon>Burkholderiales</taxon>
        <taxon>Sutterellaceae</taxon>
        <taxon>Mesosutterella</taxon>
    </lineage>
</organism>
<dbReference type="AlphaFoldDB" id="A0A388SD34"/>
<feature type="chain" id="PRO_5030071261" description="Spy/CpxP family protein refolding chaperone" evidence="1">
    <location>
        <begin position="27"/>
        <end position="190"/>
    </location>
</feature>
<dbReference type="GO" id="GO:0042597">
    <property type="term" value="C:periplasmic space"/>
    <property type="evidence" value="ECO:0007669"/>
    <property type="project" value="InterPro"/>
</dbReference>
<name>A0A388SD34_9BURK</name>